<reference evidence="17 18" key="1">
    <citation type="submission" date="2014-12" db="EMBL/GenBank/DDBJ databases">
        <title>Draft genome sequence of Terrisporobacter sp. 08-306576, isolated from the blood culture of a bacteremia patient.</title>
        <authorList>
            <person name="Lund L.C."/>
            <person name="Sydenham T.V."/>
            <person name="Hogh S.V."/>
            <person name="Skov M.N."/>
            <person name="Kemp M."/>
            <person name="Justesen U.S."/>
        </authorList>
    </citation>
    <scope>NUCLEOTIDE SEQUENCE [LARGE SCALE GENOMIC DNA]</scope>
    <source>
        <strain evidence="17 18">08-306576</strain>
    </source>
</reference>
<gene>
    <name evidence="17" type="ORF">QX51_14095</name>
</gene>
<dbReference type="PANTHER" id="PTHR45528:SF1">
    <property type="entry name" value="SENSOR HISTIDINE KINASE CPXA"/>
    <property type="match status" value="1"/>
</dbReference>
<evidence type="ECO:0000256" key="1">
    <source>
        <dbReference type="ARBA" id="ARBA00000085"/>
    </source>
</evidence>
<dbReference type="SMART" id="SM00388">
    <property type="entry name" value="HisKA"/>
    <property type="match status" value="1"/>
</dbReference>
<feature type="transmembrane region" description="Helical" evidence="14">
    <location>
        <begin position="81"/>
        <end position="104"/>
    </location>
</feature>
<keyword evidence="10" id="KW-0067">ATP-binding</keyword>
<dbReference type="STRING" id="1577792.QX51_14095"/>
<keyword evidence="9" id="KW-0418">Kinase</keyword>
<evidence type="ECO:0000256" key="11">
    <source>
        <dbReference type="ARBA" id="ARBA00022989"/>
    </source>
</evidence>
<evidence type="ECO:0000256" key="7">
    <source>
        <dbReference type="ARBA" id="ARBA00022692"/>
    </source>
</evidence>
<keyword evidence="12" id="KW-0902">Two-component regulatory system</keyword>
<dbReference type="Proteomes" id="UP000031189">
    <property type="component" value="Unassembled WGS sequence"/>
</dbReference>
<dbReference type="InterPro" id="IPR003594">
    <property type="entry name" value="HATPase_dom"/>
</dbReference>
<keyword evidence="11 14" id="KW-1133">Transmembrane helix</keyword>
<keyword evidence="6" id="KW-0808">Transferase</keyword>
<dbReference type="CDD" id="cd06225">
    <property type="entry name" value="HAMP"/>
    <property type="match status" value="1"/>
</dbReference>
<dbReference type="InterPro" id="IPR003660">
    <property type="entry name" value="HAMP_dom"/>
</dbReference>
<dbReference type="FunFam" id="1.10.287.130:FF:000008">
    <property type="entry name" value="Two-component sensor histidine kinase"/>
    <property type="match status" value="1"/>
</dbReference>
<evidence type="ECO:0000259" key="15">
    <source>
        <dbReference type="PROSITE" id="PS50109"/>
    </source>
</evidence>
<sequence length="539" mass="62555">MKKLNKDLISKNPYIKIVTLLLMVVFASLFFNTLLFLIRDHFALIRYTLEDLLNNYGWYGQTEVRKFILFGPGIYYTDNRIVASTIVAICIVSIIAIFICFNLYRKNLKAKTRFSKYMIYLYDKLTIEAPLLFVIISVFLSINSMNRHIYFYDKFVFYDAICLLLLLFLINYIIYNKNNLLNKAYLSPFIKALFSKKSKKTINRKLAYSLCVGLIVETIFLFIILNSISGGFIYSYKFVLFIDFVTFVLCIYLFRIICKKFDYVDYISKEIESIKEGSIDYKLEVRGNDQIARLANNINNMSEGLGKAVDNAIRSEKMKTELITNVSHDLKTPLTSIINYVDMLRSEDIDDNTRKAYLSILDKKSKRLKILVEEIFEAAKLSSGEIEFHIEKTDIKELLIQSVVELDDKIQESRLDFIIDTPDEPIFTMADGKRTFRAFENLITNITKYSAPNTRVYIDLFVENDTISIIFKNISNYRLNLSPDEFLERFRRGDSSRNTEGSGLGLSITQSIINTQNGTMDLNIDGDLFKVILQFKICE</sequence>
<keyword evidence="18" id="KW-1185">Reference proteome</keyword>
<dbReference type="EMBL" id="JWHR01000113">
    <property type="protein sequence ID" value="KHS56402.1"/>
    <property type="molecule type" value="Genomic_DNA"/>
</dbReference>
<organism evidence="17 18">
    <name type="scientific">Terrisporobacter othiniensis</name>
    <dbReference type="NCBI Taxonomy" id="1577792"/>
    <lineage>
        <taxon>Bacteria</taxon>
        <taxon>Bacillati</taxon>
        <taxon>Bacillota</taxon>
        <taxon>Clostridia</taxon>
        <taxon>Peptostreptococcales</taxon>
        <taxon>Peptostreptococcaceae</taxon>
        <taxon>Terrisporobacter</taxon>
    </lineage>
</organism>
<dbReference type="CDD" id="cd00082">
    <property type="entry name" value="HisKA"/>
    <property type="match status" value="1"/>
</dbReference>
<keyword evidence="8" id="KW-0547">Nucleotide-binding</keyword>
<feature type="transmembrane region" description="Helical" evidence="14">
    <location>
        <begin position="125"/>
        <end position="143"/>
    </location>
</feature>
<dbReference type="Pfam" id="PF02518">
    <property type="entry name" value="HATPase_c"/>
    <property type="match status" value="1"/>
</dbReference>
<evidence type="ECO:0000256" key="9">
    <source>
        <dbReference type="ARBA" id="ARBA00022777"/>
    </source>
</evidence>
<feature type="transmembrane region" description="Helical" evidence="14">
    <location>
        <begin position="206"/>
        <end position="228"/>
    </location>
</feature>
<dbReference type="SMART" id="SM00387">
    <property type="entry name" value="HATPase_c"/>
    <property type="match status" value="1"/>
</dbReference>
<dbReference type="InterPro" id="IPR050398">
    <property type="entry name" value="HssS/ArlS-like"/>
</dbReference>
<evidence type="ECO:0000256" key="5">
    <source>
        <dbReference type="ARBA" id="ARBA00022553"/>
    </source>
</evidence>
<dbReference type="SUPFAM" id="SSF47384">
    <property type="entry name" value="Homodimeric domain of signal transducing histidine kinase"/>
    <property type="match status" value="1"/>
</dbReference>
<evidence type="ECO:0000256" key="3">
    <source>
        <dbReference type="ARBA" id="ARBA00012438"/>
    </source>
</evidence>
<evidence type="ECO:0000256" key="14">
    <source>
        <dbReference type="SAM" id="Phobius"/>
    </source>
</evidence>
<evidence type="ECO:0000256" key="8">
    <source>
        <dbReference type="ARBA" id="ARBA00022741"/>
    </source>
</evidence>
<keyword evidence="5" id="KW-0597">Phosphoprotein</keyword>
<evidence type="ECO:0000256" key="12">
    <source>
        <dbReference type="ARBA" id="ARBA00023012"/>
    </source>
</evidence>
<evidence type="ECO:0000256" key="13">
    <source>
        <dbReference type="ARBA" id="ARBA00023136"/>
    </source>
</evidence>
<dbReference type="InterPro" id="IPR005467">
    <property type="entry name" value="His_kinase_dom"/>
</dbReference>
<dbReference type="InterPro" id="IPR036890">
    <property type="entry name" value="HATPase_C_sf"/>
</dbReference>
<dbReference type="PROSITE" id="PS50109">
    <property type="entry name" value="HIS_KIN"/>
    <property type="match status" value="1"/>
</dbReference>
<dbReference type="InterPro" id="IPR003661">
    <property type="entry name" value="HisK_dim/P_dom"/>
</dbReference>
<dbReference type="Gene3D" id="3.30.565.10">
    <property type="entry name" value="Histidine kinase-like ATPase, C-terminal domain"/>
    <property type="match status" value="1"/>
</dbReference>
<evidence type="ECO:0000256" key="4">
    <source>
        <dbReference type="ARBA" id="ARBA00022475"/>
    </source>
</evidence>
<dbReference type="Gene3D" id="1.10.287.130">
    <property type="match status" value="1"/>
</dbReference>
<evidence type="ECO:0000256" key="10">
    <source>
        <dbReference type="ARBA" id="ARBA00022840"/>
    </source>
</evidence>
<keyword evidence="7 14" id="KW-0812">Transmembrane</keyword>
<dbReference type="EC" id="2.7.13.3" evidence="3"/>
<protein>
    <recommendedName>
        <fullName evidence="3">histidine kinase</fullName>
        <ecNumber evidence="3">2.7.13.3</ecNumber>
    </recommendedName>
</protein>
<dbReference type="SUPFAM" id="SSF55874">
    <property type="entry name" value="ATPase domain of HSP90 chaperone/DNA topoisomerase II/histidine kinase"/>
    <property type="match status" value="1"/>
</dbReference>
<evidence type="ECO:0000313" key="18">
    <source>
        <dbReference type="Proteomes" id="UP000031189"/>
    </source>
</evidence>
<dbReference type="GO" id="GO:0005886">
    <property type="term" value="C:plasma membrane"/>
    <property type="evidence" value="ECO:0007669"/>
    <property type="project" value="UniProtKB-SubCell"/>
</dbReference>
<dbReference type="PANTHER" id="PTHR45528">
    <property type="entry name" value="SENSOR HISTIDINE KINASE CPXA"/>
    <property type="match status" value="1"/>
</dbReference>
<dbReference type="AlphaFoldDB" id="A0A0B3W264"/>
<keyword evidence="13 14" id="KW-0472">Membrane</keyword>
<dbReference type="GO" id="GO:0000155">
    <property type="term" value="F:phosphorelay sensor kinase activity"/>
    <property type="evidence" value="ECO:0007669"/>
    <property type="project" value="InterPro"/>
</dbReference>
<dbReference type="Gene3D" id="6.10.340.10">
    <property type="match status" value="1"/>
</dbReference>
<dbReference type="InterPro" id="IPR036097">
    <property type="entry name" value="HisK_dim/P_sf"/>
</dbReference>
<dbReference type="Pfam" id="PF00672">
    <property type="entry name" value="HAMP"/>
    <property type="match status" value="1"/>
</dbReference>
<name>A0A0B3W264_9FIRM</name>
<dbReference type="GO" id="GO:0005524">
    <property type="term" value="F:ATP binding"/>
    <property type="evidence" value="ECO:0007669"/>
    <property type="project" value="UniProtKB-KW"/>
</dbReference>
<comment type="catalytic activity">
    <reaction evidence="1">
        <text>ATP + protein L-histidine = ADP + protein N-phospho-L-histidine.</text>
        <dbReference type="EC" id="2.7.13.3"/>
    </reaction>
</comment>
<accession>A0A0B3W264</accession>
<keyword evidence="4" id="KW-1003">Cell membrane</keyword>
<feature type="transmembrane region" description="Helical" evidence="14">
    <location>
        <begin position="155"/>
        <end position="175"/>
    </location>
</feature>
<evidence type="ECO:0000256" key="2">
    <source>
        <dbReference type="ARBA" id="ARBA00004651"/>
    </source>
</evidence>
<evidence type="ECO:0000259" key="16">
    <source>
        <dbReference type="PROSITE" id="PS50885"/>
    </source>
</evidence>
<comment type="subcellular location">
    <subcellularLocation>
        <location evidence="2">Cell membrane</location>
        <topology evidence="2">Multi-pass membrane protein</topology>
    </subcellularLocation>
</comment>
<feature type="domain" description="HAMP" evidence="16">
    <location>
        <begin position="267"/>
        <end position="310"/>
    </location>
</feature>
<evidence type="ECO:0000313" key="17">
    <source>
        <dbReference type="EMBL" id="KHS56402.1"/>
    </source>
</evidence>
<feature type="domain" description="Histidine kinase" evidence="15">
    <location>
        <begin position="325"/>
        <end position="522"/>
    </location>
</feature>
<proteinExistence type="predicted"/>
<evidence type="ECO:0000256" key="6">
    <source>
        <dbReference type="ARBA" id="ARBA00022679"/>
    </source>
</evidence>
<feature type="transmembrane region" description="Helical" evidence="14">
    <location>
        <begin position="234"/>
        <end position="254"/>
    </location>
</feature>
<comment type="caution">
    <text evidence="17">The sequence shown here is derived from an EMBL/GenBank/DDBJ whole genome shotgun (WGS) entry which is preliminary data.</text>
</comment>
<dbReference type="PROSITE" id="PS50885">
    <property type="entry name" value="HAMP"/>
    <property type="match status" value="1"/>
</dbReference>
<feature type="transmembrane region" description="Helical" evidence="14">
    <location>
        <begin position="20"/>
        <end position="38"/>
    </location>
</feature>
<dbReference type="Pfam" id="PF00512">
    <property type="entry name" value="HisKA"/>
    <property type="match status" value="1"/>
</dbReference>